<dbReference type="OrthoDB" id="9764112at2"/>
<dbReference type="PANTHER" id="PTHR43649">
    <property type="entry name" value="ARABINOSE-BINDING PROTEIN-RELATED"/>
    <property type="match status" value="1"/>
</dbReference>
<dbReference type="STRING" id="545695.TREAZ_0993"/>
<reference evidence="4 5" key="2">
    <citation type="journal article" date="2011" name="ISME J.">
        <title>RNA-seq reveals cooperative metabolic interactions between two termite-gut spirochete species in co-culture.</title>
        <authorList>
            <person name="Rosenthal A.Z."/>
            <person name="Matson E.G."/>
            <person name="Eldar A."/>
            <person name="Leadbetter J.R."/>
        </authorList>
    </citation>
    <scope>NUCLEOTIDE SEQUENCE [LARGE SCALE GENOMIC DNA]</scope>
    <source>
        <strain evidence="5">ATCC BAA-888 / DSM 13862 / ZAS-9</strain>
    </source>
</reference>
<dbReference type="FunCoup" id="F5Y889">
    <property type="interactions" value="69"/>
</dbReference>
<evidence type="ECO:0000313" key="4">
    <source>
        <dbReference type="EMBL" id="AEF80207.1"/>
    </source>
</evidence>
<dbReference type="CDD" id="cd13585">
    <property type="entry name" value="PBP2_TMBP_like"/>
    <property type="match status" value="1"/>
</dbReference>
<dbReference type="Gene3D" id="3.40.190.10">
    <property type="entry name" value="Periplasmic binding protein-like II"/>
    <property type="match status" value="1"/>
</dbReference>
<dbReference type="InterPro" id="IPR006059">
    <property type="entry name" value="SBP"/>
</dbReference>
<dbReference type="AlphaFoldDB" id="F5Y889"/>
<evidence type="ECO:0000256" key="1">
    <source>
        <dbReference type="ARBA" id="ARBA00004418"/>
    </source>
</evidence>
<keyword evidence="5" id="KW-1185">Reference proteome</keyword>
<dbReference type="HOGENOM" id="CLU_031285_2_4_12"/>
<evidence type="ECO:0000256" key="3">
    <source>
        <dbReference type="SAM" id="SignalP"/>
    </source>
</evidence>
<feature type="chain" id="PRO_5003329431" evidence="3">
    <location>
        <begin position="19"/>
        <end position="443"/>
    </location>
</feature>
<dbReference type="InterPro" id="IPR050490">
    <property type="entry name" value="Bact_solute-bd_prot1"/>
</dbReference>
<comment type="subcellular location">
    <subcellularLocation>
        <location evidence="1">Periplasm</location>
    </subcellularLocation>
</comment>
<proteinExistence type="inferred from homology"/>
<keyword evidence="3" id="KW-0732">Signal</keyword>
<dbReference type="GO" id="GO:0042597">
    <property type="term" value="C:periplasmic space"/>
    <property type="evidence" value="ECO:0007669"/>
    <property type="project" value="UniProtKB-SubCell"/>
</dbReference>
<dbReference type="Proteomes" id="UP000009222">
    <property type="component" value="Chromosome"/>
</dbReference>
<sequence length="443" mass="48022">MKKYICLFGCFVVLGLFATCSKGNKSPDNSESVPVGVISGDAAFANAASLSGEITVWNWDVEMWKRVIIPPFNAVYPNIKVNLVNIPSDELKVKLLAALASGSGAPDVATLQGDDIVQFIDNGGLLDLTDRIAPVKDGFPAYKIVNDSDAKGRIYGVPMDAGPVAMFYRTDLFAKVGVISPPETWEEWLEVGAKLKSQGLYLHRATSTGDGEFTRMLVQQQGGSFFDAKGNATVDTPELFKALELQKKLVTSGVGVDASSWTPDYNDLMQGNQLATHIGAAWYMNAMMGSWPNTPKSWRLAPMPYFAGSKPASSNNGGSELVIPEQSKNKELAWAFVNFRCSTVQGRVAITQELGEFGCYMPAYEDPKLMNATIDFFGDQKVFQFFASQTGRVPTNFVITSAFSEVLNMIGANSGSIITGRVPLEKGIADMQTQATAIVAKYR</sequence>
<protein>
    <submittedName>
        <fullName evidence="4">Putative extracellular solute-binding protein family 1</fullName>
    </submittedName>
</protein>
<gene>
    <name evidence="4" type="ordered locus">TREAZ_0993</name>
</gene>
<name>F5Y889_LEAAZ</name>
<organism evidence="4 5">
    <name type="scientific">Leadbettera azotonutricia (strain ATCC BAA-888 / DSM 13862 / ZAS-9)</name>
    <name type="common">Treponema azotonutricium</name>
    <dbReference type="NCBI Taxonomy" id="545695"/>
    <lineage>
        <taxon>Bacteria</taxon>
        <taxon>Pseudomonadati</taxon>
        <taxon>Spirochaetota</taxon>
        <taxon>Spirochaetia</taxon>
        <taxon>Spirochaetales</taxon>
        <taxon>Breznakiellaceae</taxon>
        <taxon>Leadbettera</taxon>
    </lineage>
</organism>
<feature type="signal peptide" evidence="3">
    <location>
        <begin position="1"/>
        <end position="18"/>
    </location>
</feature>
<evidence type="ECO:0000313" key="5">
    <source>
        <dbReference type="Proteomes" id="UP000009222"/>
    </source>
</evidence>
<reference evidence="5" key="1">
    <citation type="submission" date="2009-12" db="EMBL/GenBank/DDBJ databases">
        <title>Complete sequence of Treponema azotonutricium strain ZAS-9.</title>
        <authorList>
            <person name="Tetu S.G."/>
            <person name="Matson E."/>
            <person name="Ren Q."/>
            <person name="Seshadri R."/>
            <person name="Elbourne L."/>
            <person name="Hassan K.A."/>
            <person name="Durkin A."/>
            <person name="Radune D."/>
            <person name="Mohamoud Y."/>
            <person name="Shay R."/>
            <person name="Jin S."/>
            <person name="Zhang X."/>
            <person name="Lucey K."/>
            <person name="Ballor N.R."/>
            <person name="Ottesen E."/>
            <person name="Rosenthal R."/>
            <person name="Allen A."/>
            <person name="Leadbetter J.R."/>
            <person name="Paulsen I.T."/>
        </authorList>
    </citation>
    <scope>NUCLEOTIDE SEQUENCE [LARGE SCALE GENOMIC DNA]</scope>
    <source>
        <strain evidence="5">ATCC BAA-888 / DSM 13862 / ZAS-9</strain>
    </source>
</reference>
<accession>F5Y889</accession>
<dbReference type="PANTHER" id="PTHR43649:SF32">
    <property type="entry name" value="SUGAR BINDING SECRETED PROTEIN"/>
    <property type="match status" value="1"/>
</dbReference>
<dbReference type="RefSeq" id="WP_015710992.1">
    <property type="nucleotide sequence ID" value="NC_015577.1"/>
</dbReference>
<dbReference type="InParanoid" id="F5Y889"/>
<comment type="similarity">
    <text evidence="2">Belongs to the bacterial solute-binding protein 1 family.</text>
</comment>
<evidence type="ECO:0000256" key="2">
    <source>
        <dbReference type="ARBA" id="ARBA00008520"/>
    </source>
</evidence>
<dbReference type="Pfam" id="PF01547">
    <property type="entry name" value="SBP_bac_1"/>
    <property type="match status" value="1"/>
</dbReference>
<dbReference type="SUPFAM" id="SSF53850">
    <property type="entry name" value="Periplasmic binding protein-like II"/>
    <property type="match status" value="1"/>
</dbReference>
<dbReference type="KEGG" id="taz:TREAZ_0993"/>
<dbReference type="eggNOG" id="COG1653">
    <property type="taxonomic scope" value="Bacteria"/>
</dbReference>
<dbReference type="EMBL" id="CP001841">
    <property type="protein sequence ID" value="AEF80207.1"/>
    <property type="molecule type" value="Genomic_DNA"/>
</dbReference>